<evidence type="ECO:0000313" key="1">
    <source>
        <dbReference type="EMBL" id="EYF02927.1"/>
    </source>
</evidence>
<gene>
    <name evidence="1" type="ORF">CAP_6350</name>
</gene>
<proteinExistence type="predicted"/>
<reference evidence="1 2" key="1">
    <citation type="submission" date="2013-05" db="EMBL/GenBank/DDBJ databases">
        <title>Genome assembly of Chondromyces apiculatus DSM 436.</title>
        <authorList>
            <person name="Sharma G."/>
            <person name="Khatri I."/>
            <person name="Kaur C."/>
            <person name="Mayilraj S."/>
            <person name="Subramanian S."/>
        </authorList>
    </citation>
    <scope>NUCLEOTIDE SEQUENCE [LARGE SCALE GENOMIC DNA]</scope>
    <source>
        <strain evidence="1 2">DSM 436</strain>
    </source>
</reference>
<dbReference type="Proteomes" id="UP000019678">
    <property type="component" value="Unassembled WGS sequence"/>
</dbReference>
<keyword evidence="2" id="KW-1185">Reference proteome</keyword>
<dbReference type="AlphaFoldDB" id="A0A017T1R2"/>
<sequence>MPHPSSLCHHPNPAPSRSFPDALTCGAAWRRAPALLHLT</sequence>
<accession>A0A017T1R2</accession>
<organism evidence="1 2">
    <name type="scientific">Chondromyces apiculatus DSM 436</name>
    <dbReference type="NCBI Taxonomy" id="1192034"/>
    <lineage>
        <taxon>Bacteria</taxon>
        <taxon>Pseudomonadati</taxon>
        <taxon>Myxococcota</taxon>
        <taxon>Polyangia</taxon>
        <taxon>Polyangiales</taxon>
        <taxon>Polyangiaceae</taxon>
        <taxon>Chondromyces</taxon>
    </lineage>
</organism>
<protein>
    <submittedName>
        <fullName evidence="1">Uncharacterized protein</fullName>
    </submittedName>
</protein>
<comment type="caution">
    <text evidence="1">The sequence shown here is derived from an EMBL/GenBank/DDBJ whole genome shotgun (WGS) entry which is preliminary data.</text>
</comment>
<dbReference type="EMBL" id="ASRX01000053">
    <property type="protein sequence ID" value="EYF02927.1"/>
    <property type="molecule type" value="Genomic_DNA"/>
</dbReference>
<name>A0A017T1R2_9BACT</name>
<evidence type="ECO:0000313" key="2">
    <source>
        <dbReference type="Proteomes" id="UP000019678"/>
    </source>
</evidence>